<dbReference type="RefSeq" id="XP_024341780.1">
    <property type="nucleotide sequence ID" value="XM_024480447.1"/>
</dbReference>
<reference evidence="4 5" key="1">
    <citation type="submission" date="2017-04" db="EMBL/GenBank/DDBJ databases">
        <title>Genome Sequence of the Model Brown-Rot Fungus Postia placenta SB12.</title>
        <authorList>
            <consortium name="DOE Joint Genome Institute"/>
            <person name="Gaskell J."/>
            <person name="Kersten P."/>
            <person name="Larrondo L.F."/>
            <person name="Canessa P."/>
            <person name="Martinez D."/>
            <person name="Hibbett D."/>
            <person name="Schmoll M."/>
            <person name="Kubicek C.P."/>
            <person name="Martinez A.T."/>
            <person name="Yadav J."/>
            <person name="Master E."/>
            <person name="Magnuson J.K."/>
            <person name="James T."/>
            <person name="Yaver D."/>
            <person name="Berka R."/>
            <person name="Labutti K."/>
            <person name="Lipzen A."/>
            <person name="Aerts A."/>
            <person name="Barry K."/>
            <person name="Henrissat B."/>
            <person name="Blanchette R."/>
            <person name="Grigoriev I."/>
            <person name="Cullen D."/>
        </authorList>
    </citation>
    <scope>NUCLEOTIDE SEQUENCE [LARGE SCALE GENOMIC DNA]</scope>
    <source>
        <strain evidence="4 5">MAD-698-R-SB12</strain>
    </source>
</reference>
<dbReference type="STRING" id="670580.A0A1X6N943"/>
<organism evidence="4 5">
    <name type="scientific">Postia placenta MAD-698-R-SB12</name>
    <dbReference type="NCBI Taxonomy" id="670580"/>
    <lineage>
        <taxon>Eukaryota</taxon>
        <taxon>Fungi</taxon>
        <taxon>Dikarya</taxon>
        <taxon>Basidiomycota</taxon>
        <taxon>Agaricomycotina</taxon>
        <taxon>Agaricomycetes</taxon>
        <taxon>Polyporales</taxon>
        <taxon>Adustoporiaceae</taxon>
        <taxon>Rhodonia</taxon>
    </lineage>
</organism>
<keyword evidence="5" id="KW-1185">Reference proteome</keyword>
<protein>
    <recommendedName>
        <fullName evidence="6">Mog1p/PsbP-like protein</fullName>
    </recommendedName>
</protein>
<dbReference type="Proteomes" id="UP000194127">
    <property type="component" value="Unassembled WGS sequence"/>
</dbReference>
<dbReference type="PANTHER" id="PTHR15837">
    <property type="entry name" value="RAN GUANINE NUCLEOTIDE RELEASE FACTOR"/>
    <property type="match status" value="1"/>
</dbReference>
<dbReference type="Gene3D" id="3.40.1000.10">
    <property type="entry name" value="Mog1/PsbP, alpha/beta/alpha sandwich"/>
    <property type="match status" value="1"/>
</dbReference>
<dbReference type="GO" id="GO:0031267">
    <property type="term" value="F:small GTPase binding"/>
    <property type="evidence" value="ECO:0007669"/>
    <property type="project" value="TreeGrafter"/>
</dbReference>
<dbReference type="PANTHER" id="PTHR15837:SF0">
    <property type="entry name" value="RAN GUANINE NUCLEOTIDE RELEASE FACTOR"/>
    <property type="match status" value="1"/>
</dbReference>
<name>A0A1X6N943_9APHY</name>
<evidence type="ECO:0000256" key="3">
    <source>
        <dbReference type="ARBA" id="ARBA00022927"/>
    </source>
</evidence>
<evidence type="ECO:0000313" key="4">
    <source>
        <dbReference type="EMBL" id="OSX64986.1"/>
    </source>
</evidence>
<dbReference type="OrthoDB" id="10255285at2759"/>
<evidence type="ECO:0000256" key="1">
    <source>
        <dbReference type="ARBA" id="ARBA00010307"/>
    </source>
</evidence>
<evidence type="ECO:0000313" key="5">
    <source>
        <dbReference type="Proteomes" id="UP000194127"/>
    </source>
</evidence>
<proteinExistence type="inferred from homology"/>
<dbReference type="GO" id="GO:0005634">
    <property type="term" value="C:nucleus"/>
    <property type="evidence" value="ECO:0007669"/>
    <property type="project" value="TreeGrafter"/>
</dbReference>
<dbReference type="EMBL" id="KZ110593">
    <property type="protein sequence ID" value="OSX64986.1"/>
    <property type="molecule type" value="Genomic_DNA"/>
</dbReference>
<dbReference type="InterPro" id="IPR007681">
    <property type="entry name" value="Mog1"/>
</dbReference>
<dbReference type="AlphaFoldDB" id="A0A1X6N943"/>
<dbReference type="GO" id="GO:0006606">
    <property type="term" value="P:protein import into nucleus"/>
    <property type="evidence" value="ECO:0007669"/>
    <property type="project" value="TreeGrafter"/>
</dbReference>
<dbReference type="Pfam" id="PF04603">
    <property type="entry name" value="Mog1"/>
    <property type="match status" value="1"/>
</dbReference>
<evidence type="ECO:0000256" key="2">
    <source>
        <dbReference type="ARBA" id="ARBA00022448"/>
    </source>
</evidence>
<keyword evidence="2" id="KW-0813">Transport</keyword>
<dbReference type="GeneID" id="36325397"/>
<comment type="similarity">
    <text evidence="1">Belongs to the MOG1 family.</text>
</comment>
<gene>
    <name evidence="4" type="ORF">POSPLADRAFT_1053777</name>
</gene>
<accession>A0A1X6N943</accession>
<sequence length="178" mass="19425">MSTAVRELFGGAIVATLPVGLIDASDLRQVPDTQEVLLYPDSQISIVLEILESVDATEFTDIAKFHFDSLAHDNDAEENTVLDVTQVLEDSNSANLAFTILSGTQLVRKFNTTQPDEIHILMAVYRIKDHNVDLVLTMNVPTRTTDGAGVDEAGLTSARSTFELAARSLRIVNYGLFA</sequence>
<dbReference type="GO" id="GO:0005085">
    <property type="term" value="F:guanyl-nucleotide exchange factor activity"/>
    <property type="evidence" value="ECO:0007669"/>
    <property type="project" value="TreeGrafter"/>
</dbReference>
<dbReference type="SUPFAM" id="SSF55724">
    <property type="entry name" value="Mog1p/PsbP-like"/>
    <property type="match status" value="1"/>
</dbReference>
<keyword evidence="3" id="KW-0653">Protein transport</keyword>
<dbReference type="InterPro" id="IPR016123">
    <property type="entry name" value="Mog1/PsbP_a/b/a-sand"/>
</dbReference>
<evidence type="ECO:0008006" key="6">
    <source>
        <dbReference type="Google" id="ProtNLM"/>
    </source>
</evidence>